<evidence type="ECO:0000256" key="1">
    <source>
        <dbReference type="ARBA" id="ARBA00022763"/>
    </source>
</evidence>
<dbReference type="Pfam" id="PF01035">
    <property type="entry name" value="DNA_binding_1"/>
    <property type="match status" value="1"/>
</dbReference>
<dbReference type="InterPro" id="IPR014048">
    <property type="entry name" value="MethylDNA_cys_MeTrfase_DNA-bd"/>
</dbReference>
<dbReference type="GO" id="GO:0003824">
    <property type="term" value="F:catalytic activity"/>
    <property type="evidence" value="ECO:0007669"/>
    <property type="project" value="InterPro"/>
</dbReference>
<sequence length="107" mass="11585">MDTAQFNASVCNVVQLIPTQKITSCAHIAKLLGEPTKARRVSEVVKFLGHTSSLLPWHRVISTSGIIASRGDIGRVQKGALEVEGCGWFPEHLLVAAEMDSDDEWGA</sequence>
<dbReference type="SUPFAM" id="SSF46767">
    <property type="entry name" value="Methylated DNA-protein cysteine methyltransferase, C-terminal domain"/>
    <property type="match status" value="1"/>
</dbReference>
<dbReference type="AlphaFoldDB" id="A0A8I2YIT7"/>
<gene>
    <name evidence="3" type="ORF">JVT61DRAFT_7585</name>
</gene>
<dbReference type="OrthoDB" id="2548197at2759"/>
<evidence type="ECO:0000313" key="4">
    <source>
        <dbReference type="Proteomes" id="UP000683000"/>
    </source>
</evidence>
<dbReference type="Proteomes" id="UP000683000">
    <property type="component" value="Unassembled WGS sequence"/>
</dbReference>
<dbReference type="InterPro" id="IPR052520">
    <property type="entry name" value="ATL_DNA_repair"/>
</dbReference>
<keyword evidence="1" id="KW-0227">DNA damage</keyword>
<dbReference type="Gene3D" id="1.10.10.10">
    <property type="entry name" value="Winged helix-like DNA-binding domain superfamily/Winged helix DNA-binding domain"/>
    <property type="match status" value="1"/>
</dbReference>
<reference evidence="3" key="1">
    <citation type="submission" date="2021-03" db="EMBL/GenBank/DDBJ databases">
        <title>Evolutionary innovations through gain and loss of genes in the ectomycorrhizal Boletales.</title>
        <authorList>
            <person name="Wu G."/>
            <person name="Miyauchi S."/>
            <person name="Morin E."/>
            <person name="Yang Z.-L."/>
            <person name="Xu J."/>
            <person name="Martin F.M."/>
        </authorList>
    </citation>
    <scope>NUCLEOTIDE SEQUENCE</scope>
    <source>
        <strain evidence="3">BR01</strain>
    </source>
</reference>
<dbReference type="PANTHER" id="PTHR42942">
    <property type="entry name" value="6-O-METHYLGUANINE DNA METHYLTRANSFERASE"/>
    <property type="match status" value="1"/>
</dbReference>
<dbReference type="EMBL" id="JAGFBS010000027">
    <property type="protein sequence ID" value="KAG6372482.1"/>
    <property type="molecule type" value="Genomic_DNA"/>
</dbReference>
<dbReference type="InterPro" id="IPR036217">
    <property type="entry name" value="MethylDNA_cys_MeTrfase_DNAb"/>
</dbReference>
<dbReference type="PANTHER" id="PTHR42942:SF1">
    <property type="entry name" value="ALKYLTRANSFERASE-LIKE PROTEIN 1"/>
    <property type="match status" value="1"/>
</dbReference>
<dbReference type="InterPro" id="IPR036388">
    <property type="entry name" value="WH-like_DNA-bd_sf"/>
</dbReference>
<accession>A0A8I2YIT7</accession>
<feature type="domain" description="Methylated-DNA-[protein]-cysteine S-methyltransferase DNA binding" evidence="2">
    <location>
        <begin position="5"/>
        <end position="85"/>
    </location>
</feature>
<evidence type="ECO:0000313" key="3">
    <source>
        <dbReference type="EMBL" id="KAG6372482.1"/>
    </source>
</evidence>
<proteinExistence type="predicted"/>
<dbReference type="GO" id="GO:0006281">
    <property type="term" value="P:DNA repair"/>
    <property type="evidence" value="ECO:0007669"/>
    <property type="project" value="InterPro"/>
</dbReference>
<organism evidence="3 4">
    <name type="scientific">Boletus reticuloceps</name>
    <dbReference type="NCBI Taxonomy" id="495285"/>
    <lineage>
        <taxon>Eukaryota</taxon>
        <taxon>Fungi</taxon>
        <taxon>Dikarya</taxon>
        <taxon>Basidiomycota</taxon>
        <taxon>Agaricomycotina</taxon>
        <taxon>Agaricomycetes</taxon>
        <taxon>Agaricomycetidae</taxon>
        <taxon>Boletales</taxon>
        <taxon>Boletineae</taxon>
        <taxon>Boletaceae</taxon>
        <taxon>Boletoideae</taxon>
        <taxon>Boletus</taxon>
    </lineage>
</organism>
<protein>
    <recommendedName>
        <fullName evidence="2">Methylated-DNA-[protein]-cysteine S-methyltransferase DNA binding domain-containing protein</fullName>
    </recommendedName>
</protein>
<comment type="caution">
    <text evidence="3">The sequence shown here is derived from an EMBL/GenBank/DDBJ whole genome shotgun (WGS) entry which is preliminary data.</text>
</comment>
<keyword evidence="4" id="KW-1185">Reference proteome</keyword>
<name>A0A8I2YIT7_9AGAM</name>
<evidence type="ECO:0000259" key="2">
    <source>
        <dbReference type="Pfam" id="PF01035"/>
    </source>
</evidence>